<evidence type="ECO:0000259" key="2">
    <source>
        <dbReference type="PROSITE" id="PS01148"/>
    </source>
</evidence>
<sequence length="204" mass="22238">MEKIVDARGLACPQPVIKAKEALKGMEEGILKVLVDNEIAVQNVMKLGNYEGVSPVSEKKSEGEFEILFHVNRESGNMVEAAKEEECLPDARKKGLVAVLSSDQMGGGNEELGRILMKGFVYALTQLEELPETVLLYNGGARLSVEGSQSLEDLKSLEAQGVEILTCGTCLNFYELADKLKVGSVTNMYEIVEKMSGARLVIRP</sequence>
<dbReference type="Pfam" id="PF01206">
    <property type="entry name" value="TusA"/>
    <property type="match status" value="1"/>
</dbReference>
<dbReference type="PROSITE" id="PS01148">
    <property type="entry name" value="UPF0033"/>
    <property type="match status" value="1"/>
</dbReference>
<name>A0A084JPI7_9FIRM</name>
<dbReference type="InterPro" id="IPR001455">
    <property type="entry name" value="TusA-like"/>
</dbReference>
<evidence type="ECO:0000313" key="4">
    <source>
        <dbReference type="Proteomes" id="UP000028525"/>
    </source>
</evidence>
<dbReference type="PANTHER" id="PTHR33279:SF6">
    <property type="entry name" value="SULFUR CARRIER PROTEIN YEDF-RELATED"/>
    <property type="match status" value="1"/>
</dbReference>
<evidence type="ECO:0000313" key="3">
    <source>
        <dbReference type="EMBL" id="KEZ90871.1"/>
    </source>
</evidence>
<dbReference type="Proteomes" id="UP000028525">
    <property type="component" value="Unassembled WGS sequence"/>
</dbReference>
<reference evidence="3 4" key="1">
    <citation type="submission" date="2014-07" db="EMBL/GenBank/DDBJ databases">
        <title>Draft genome of Clostridium celerecrescens 152B isolated from sediments associated with methane hydrate from Krishna Godavari basin.</title>
        <authorList>
            <person name="Honkalas V.S."/>
            <person name="Dabir A.P."/>
            <person name="Arora P."/>
            <person name="Dhakephalkar P.K."/>
        </authorList>
    </citation>
    <scope>NUCLEOTIDE SEQUENCE [LARGE SCALE GENOMIC DNA]</scope>
    <source>
        <strain evidence="3 4">152B</strain>
    </source>
</reference>
<organism evidence="3 4">
    <name type="scientific">Lacrimispora celerecrescens</name>
    <dbReference type="NCBI Taxonomy" id="29354"/>
    <lineage>
        <taxon>Bacteria</taxon>
        <taxon>Bacillati</taxon>
        <taxon>Bacillota</taxon>
        <taxon>Clostridia</taxon>
        <taxon>Lachnospirales</taxon>
        <taxon>Lachnospiraceae</taxon>
        <taxon>Lacrimispora</taxon>
    </lineage>
</organism>
<dbReference type="Gene3D" id="3.30.110.40">
    <property type="entry name" value="TusA-like domain"/>
    <property type="match status" value="1"/>
</dbReference>
<dbReference type="PANTHER" id="PTHR33279">
    <property type="entry name" value="SULFUR CARRIER PROTEIN YEDF-RELATED"/>
    <property type="match status" value="1"/>
</dbReference>
<feature type="domain" description="UPF0033" evidence="2">
    <location>
        <begin position="5"/>
        <end position="29"/>
    </location>
</feature>
<dbReference type="InterPro" id="IPR027396">
    <property type="entry name" value="DsrEFH-like"/>
</dbReference>
<dbReference type="NCBIfam" id="TIGR03527">
    <property type="entry name" value="selenium_YedF"/>
    <property type="match status" value="1"/>
</dbReference>
<dbReference type="InterPro" id="IPR019870">
    <property type="entry name" value="Se_metab_YedF"/>
</dbReference>
<protein>
    <submittedName>
        <fullName evidence="3">Response regulator SirA</fullName>
    </submittedName>
</protein>
<evidence type="ECO:0000256" key="1">
    <source>
        <dbReference type="ARBA" id="ARBA00008984"/>
    </source>
</evidence>
<gene>
    <name evidence="3" type="ORF">IO98_05640</name>
</gene>
<dbReference type="OrthoDB" id="9801500at2"/>
<dbReference type="CDD" id="cd03421">
    <property type="entry name" value="SirA_like_N"/>
    <property type="match status" value="1"/>
</dbReference>
<dbReference type="SUPFAM" id="SSF64307">
    <property type="entry name" value="SirA-like"/>
    <property type="match status" value="1"/>
</dbReference>
<dbReference type="AlphaFoldDB" id="A0A084JPI7"/>
<comment type="caution">
    <text evidence="3">The sequence shown here is derived from an EMBL/GenBank/DDBJ whole genome shotgun (WGS) entry which is preliminary data.</text>
</comment>
<accession>A0A084JPI7</accession>
<dbReference type="SUPFAM" id="SSF75169">
    <property type="entry name" value="DsrEFH-like"/>
    <property type="match status" value="1"/>
</dbReference>
<keyword evidence="4" id="KW-1185">Reference proteome</keyword>
<dbReference type="EMBL" id="JPME01000008">
    <property type="protein sequence ID" value="KEZ90871.1"/>
    <property type="molecule type" value="Genomic_DNA"/>
</dbReference>
<dbReference type="STRING" id="29354.IO98_05640"/>
<proteinExistence type="inferred from homology"/>
<dbReference type="RefSeq" id="WP_038278837.1">
    <property type="nucleotide sequence ID" value="NZ_JPME01000008.1"/>
</dbReference>
<comment type="similarity">
    <text evidence="1">Belongs to the sulfur carrier protein TusA family.</text>
</comment>
<dbReference type="InterPro" id="IPR036868">
    <property type="entry name" value="TusA-like_sf"/>
</dbReference>